<dbReference type="Gene3D" id="1.25.40.290">
    <property type="entry name" value="ARM repeat domains"/>
    <property type="match status" value="1"/>
</dbReference>
<dbReference type="InterPro" id="IPR016024">
    <property type="entry name" value="ARM-type_fold"/>
</dbReference>
<dbReference type="EMBL" id="SNYS01000009">
    <property type="protein sequence ID" value="TDQ68357.1"/>
    <property type="molecule type" value="Genomic_DNA"/>
</dbReference>
<dbReference type="SUPFAM" id="SSF48371">
    <property type="entry name" value="ARM repeat"/>
    <property type="match status" value="1"/>
</dbReference>
<dbReference type="AlphaFoldDB" id="A0A484F6E6"/>
<dbReference type="InterPro" id="IPR014825">
    <property type="entry name" value="DNA_alkylation"/>
</dbReference>
<sequence>MPELMKDKFYNDKSVHELALRIQAVYPLFQTDDFVSGIMDETWNELELKARMRRISENLGKYLPADYEQALVIIDQVLAGYPEGHNDFSLMYFPDFVEVFGQDECHLELSIAALEKYTPFSSSEFAVRPFIIHNKKRMMAQMAVWAENDNEHVRRLASEGCRPALPWGQALPCFKKDPTPVLKILEKLKADPSLYVRKSVANNLNDISKTHPDLVAKLAKEWYGKNEYTDWIVKHGCRTLLKKGNRDVLAIFGFQNAASVNVENFTLNASSVSIGDDIVFSFAVSVKEPIKVRLEYGIDYVKSNGKRNRKIFQISEISLKENQKKVYSKKHSFADASTRKHHPGMHSVTLIVNGAEKGTLDFELTK</sequence>
<keyword evidence="2" id="KW-1185">Reference proteome</keyword>
<organism evidence="1 2">
    <name type="scientific">Methanimicrococcus blatticola</name>
    <dbReference type="NCBI Taxonomy" id="91560"/>
    <lineage>
        <taxon>Archaea</taxon>
        <taxon>Methanobacteriati</taxon>
        <taxon>Methanobacteriota</taxon>
        <taxon>Stenosarchaea group</taxon>
        <taxon>Methanomicrobia</taxon>
        <taxon>Methanosarcinales</taxon>
        <taxon>Methanosarcinaceae</taxon>
        <taxon>Methanimicrococcus</taxon>
    </lineage>
</organism>
<name>A0A484F6E6_9EURY</name>
<dbReference type="Proteomes" id="UP000294855">
    <property type="component" value="Unassembled WGS sequence"/>
</dbReference>
<evidence type="ECO:0000313" key="2">
    <source>
        <dbReference type="Proteomes" id="UP000294855"/>
    </source>
</evidence>
<dbReference type="OrthoDB" id="78049at2157"/>
<accession>A0A484F6E6</accession>
<gene>
    <name evidence="1" type="ORF">C7391_1302</name>
</gene>
<protein>
    <submittedName>
        <fullName evidence="1">3-methyladenine DNA glycosylase AlkC</fullName>
    </submittedName>
</protein>
<dbReference type="RefSeq" id="WP_133517736.1">
    <property type="nucleotide sequence ID" value="NZ_JAHDUW010000004.1"/>
</dbReference>
<evidence type="ECO:0000313" key="1">
    <source>
        <dbReference type="EMBL" id="TDQ68357.1"/>
    </source>
</evidence>
<reference evidence="1 2" key="1">
    <citation type="submission" date="2019-03" db="EMBL/GenBank/DDBJ databases">
        <title>Genomic Encyclopedia of Type Strains, Phase IV (KMG-IV): sequencing the most valuable type-strain genomes for metagenomic binning, comparative biology and taxonomic classification.</title>
        <authorList>
            <person name="Goeker M."/>
        </authorList>
    </citation>
    <scope>NUCLEOTIDE SEQUENCE [LARGE SCALE GENOMIC DNA]</scope>
    <source>
        <strain evidence="1 2">DSM 13328</strain>
    </source>
</reference>
<proteinExistence type="predicted"/>
<comment type="caution">
    <text evidence="1">The sequence shown here is derived from an EMBL/GenBank/DDBJ whole genome shotgun (WGS) entry which is preliminary data.</text>
</comment>
<dbReference type="Pfam" id="PF08713">
    <property type="entry name" value="DNA_alkylation"/>
    <property type="match status" value="1"/>
</dbReference>